<gene>
    <name evidence="2" type="ORF">MKW94_020211</name>
</gene>
<dbReference type="PANTHER" id="PTHR10887:SF525">
    <property type="entry name" value="P-LOOP CONTAINING NUCLEOSIDE TRIPHOSPHATE HYDROLASES SUPERFAMILY PROTEIN"/>
    <property type="match status" value="1"/>
</dbReference>
<dbReference type="Pfam" id="PF13087">
    <property type="entry name" value="AAA_12"/>
    <property type="match status" value="1"/>
</dbReference>
<evidence type="ECO:0000313" key="2">
    <source>
        <dbReference type="EMBL" id="MCL7049574.1"/>
    </source>
</evidence>
<dbReference type="Gene3D" id="3.40.50.300">
    <property type="entry name" value="P-loop containing nucleotide triphosphate hydrolases"/>
    <property type="match status" value="1"/>
</dbReference>
<evidence type="ECO:0000313" key="3">
    <source>
        <dbReference type="Proteomes" id="UP001177140"/>
    </source>
</evidence>
<evidence type="ECO:0000259" key="1">
    <source>
        <dbReference type="Pfam" id="PF13087"/>
    </source>
</evidence>
<accession>A0AA42B3C1</accession>
<organism evidence="2 3">
    <name type="scientific">Papaver nudicaule</name>
    <name type="common">Iceland poppy</name>
    <dbReference type="NCBI Taxonomy" id="74823"/>
    <lineage>
        <taxon>Eukaryota</taxon>
        <taxon>Viridiplantae</taxon>
        <taxon>Streptophyta</taxon>
        <taxon>Embryophyta</taxon>
        <taxon>Tracheophyta</taxon>
        <taxon>Spermatophyta</taxon>
        <taxon>Magnoliopsida</taxon>
        <taxon>Ranunculales</taxon>
        <taxon>Papaveraceae</taxon>
        <taxon>Papaveroideae</taxon>
        <taxon>Papaver</taxon>
    </lineage>
</organism>
<keyword evidence="3" id="KW-1185">Reference proteome</keyword>
<dbReference type="InterPro" id="IPR041679">
    <property type="entry name" value="DNA2/NAM7-like_C"/>
</dbReference>
<dbReference type="InterPro" id="IPR027417">
    <property type="entry name" value="P-loop_NTPase"/>
</dbReference>
<dbReference type="Proteomes" id="UP001177140">
    <property type="component" value="Unassembled WGS sequence"/>
</dbReference>
<dbReference type="AlphaFoldDB" id="A0AA42B3C1"/>
<feature type="domain" description="DNA2/NAM7 helicase-like C-terminal" evidence="1">
    <location>
        <begin position="1"/>
        <end position="33"/>
    </location>
</feature>
<sequence length="142" mass="15806">MSCVRASTDCMGCVADIRGMNVALTRAKRALWVSENANALKQCDDWVPLISDAKGRNCYLDMESLPKKFLVTRGSTYTPLPGKSFAYTRGLVVLGIDIWTCVPNEVLLDDLDDLKQLVARNAWPYGIQKKQNSASLLGRRDH</sequence>
<proteinExistence type="predicted"/>
<comment type="caution">
    <text evidence="2">The sequence shown here is derived from an EMBL/GenBank/DDBJ whole genome shotgun (WGS) entry which is preliminary data.</text>
</comment>
<dbReference type="EMBL" id="JAJJMA010317673">
    <property type="protein sequence ID" value="MCL7049574.1"/>
    <property type="molecule type" value="Genomic_DNA"/>
</dbReference>
<dbReference type="InterPro" id="IPR045055">
    <property type="entry name" value="DNA2/NAM7-like"/>
</dbReference>
<reference evidence="2" key="1">
    <citation type="submission" date="2022-03" db="EMBL/GenBank/DDBJ databases">
        <title>A functionally conserved STORR gene fusion in Papaver species that diverged 16.8 million years ago.</title>
        <authorList>
            <person name="Catania T."/>
        </authorList>
    </citation>
    <scope>NUCLEOTIDE SEQUENCE</scope>
    <source>
        <strain evidence="2">S-191538</strain>
    </source>
</reference>
<dbReference type="PANTHER" id="PTHR10887">
    <property type="entry name" value="DNA2/NAM7 HELICASE FAMILY"/>
    <property type="match status" value="1"/>
</dbReference>
<protein>
    <recommendedName>
        <fullName evidence="1">DNA2/NAM7 helicase-like C-terminal domain-containing protein</fullName>
    </recommendedName>
</protein>
<name>A0AA42B3C1_PAPNU</name>